<proteinExistence type="predicted"/>
<dbReference type="GO" id="GO:0003677">
    <property type="term" value="F:DNA binding"/>
    <property type="evidence" value="ECO:0007669"/>
    <property type="project" value="InterPro"/>
</dbReference>
<feature type="domain" description="UvrD-like helicase ATP-binding" evidence="5">
    <location>
        <begin position="9"/>
        <end position="214"/>
    </location>
</feature>
<keyword evidence="2" id="KW-0378">Hydrolase</keyword>
<evidence type="ECO:0000256" key="4">
    <source>
        <dbReference type="ARBA" id="ARBA00022840"/>
    </source>
</evidence>
<dbReference type="EMBL" id="LAZR01070256">
    <property type="protein sequence ID" value="KKK43357.1"/>
    <property type="molecule type" value="Genomic_DNA"/>
</dbReference>
<feature type="non-terminal residue" evidence="6">
    <location>
        <position position="214"/>
    </location>
</feature>
<keyword evidence="4" id="KW-0067">ATP-binding</keyword>
<protein>
    <recommendedName>
        <fullName evidence="5">UvrD-like helicase ATP-binding domain-containing protein</fullName>
    </recommendedName>
</protein>
<dbReference type="GO" id="GO:0005829">
    <property type="term" value="C:cytosol"/>
    <property type="evidence" value="ECO:0007669"/>
    <property type="project" value="TreeGrafter"/>
</dbReference>
<gene>
    <name evidence="6" type="ORF">LCGC14_3168590</name>
</gene>
<dbReference type="GO" id="GO:0005524">
    <property type="term" value="F:ATP binding"/>
    <property type="evidence" value="ECO:0007669"/>
    <property type="project" value="UniProtKB-KW"/>
</dbReference>
<dbReference type="GO" id="GO:0016787">
    <property type="term" value="F:hydrolase activity"/>
    <property type="evidence" value="ECO:0007669"/>
    <property type="project" value="UniProtKB-KW"/>
</dbReference>
<organism evidence="6">
    <name type="scientific">marine sediment metagenome</name>
    <dbReference type="NCBI Taxonomy" id="412755"/>
    <lineage>
        <taxon>unclassified sequences</taxon>
        <taxon>metagenomes</taxon>
        <taxon>ecological metagenomes</taxon>
    </lineage>
</organism>
<evidence type="ECO:0000256" key="1">
    <source>
        <dbReference type="ARBA" id="ARBA00022741"/>
    </source>
</evidence>
<dbReference type="AlphaFoldDB" id="A0A0F8VG82"/>
<dbReference type="PANTHER" id="PTHR11070">
    <property type="entry name" value="UVRD / RECB / PCRA DNA HELICASE FAMILY MEMBER"/>
    <property type="match status" value="1"/>
</dbReference>
<sequence length="214" mass="24896">MEQISKGLSKTMNSRESHFLKFPCIDVVEASAGSGKTHALAKRYIQLIMDSQLKQEEIPLKTILAITFTNKATVEMKQRILEFLKKLALDAFSDKEEKEDLFLSLPLAENKAKKMAHKIIEDIMGHYNFFQVQTIDSFINMLLSGCAFHLGLASNFQIKENYRTHLEYSLDKLIDKAQTDKEILRIFEDFLEYYLFVENKKGWFSKQDILRLIE</sequence>
<dbReference type="InterPro" id="IPR000212">
    <property type="entry name" value="DNA_helicase_UvrD/REP"/>
</dbReference>
<dbReference type="PROSITE" id="PS51198">
    <property type="entry name" value="UVRD_HELICASE_ATP_BIND"/>
    <property type="match status" value="1"/>
</dbReference>
<dbReference type="GO" id="GO:0000725">
    <property type="term" value="P:recombinational repair"/>
    <property type="evidence" value="ECO:0007669"/>
    <property type="project" value="TreeGrafter"/>
</dbReference>
<evidence type="ECO:0000256" key="3">
    <source>
        <dbReference type="ARBA" id="ARBA00022806"/>
    </source>
</evidence>
<comment type="caution">
    <text evidence="6">The sequence shown here is derived from an EMBL/GenBank/DDBJ whole genome shotgun (WGS) entry which is preliminary data.</text>
</comment>
<dbReference type="GO" id="GO:0043138">
    <property type="term" value="F:3'-5' DNA helicase activity"/>
    <property type="evidence" value="ECO:0007669"/>
    <property type="project" value="TreeGrafter"/>
</dbReference>
<evidence type="ECO:0000259" key="5">
    <source>
        <dbReference type="PROSITE" id="PS51198"/>
    </source>
</evidence>
<dbReference type="InterPro" id="IPR014016">
    <property type="entry name" value="UvrD-like_ATP-bd"/>
</dbReference>
<dbReference type="Pfam" id="PF00580">
    <property type="entry name" value="UvrD-helicase"/>
    <property type="match status" value="1"/>
</dbReference>
<keyword evidence="1" id="KW-0547">Nucleotide-binding</keyword>
<keyword evidence="3" id="KW-0347">Helicase</keyword>
<name>A0A0F8VG82_9ZZZZ</name>
<dbReference type="PANTHER" id="PTHR11070:SF67">
    <property type="entry name" value="DNA 3'-5' HELICASE"/>
    <property type="match status" value="1"/>
</dbReference>
<reference evidence="6" key="1">
    <citation type="journal article" date="2015" name="Nature">
        <title>Complex archaea that bridge the gap between prokaryotes and eukaryotes.</title>
        <authorList>
            <person name="Spang A."/>
            <person name="Saw J.H."/>
            <person name="Jorgensen S.L."/>
            <person name="Zaremba-Niedzwiedzka K."/>
            <person name="Martijn J."/>
            <person name="Lind A.E."/>
            <person name="van Eijk R."/>
            <person name="Schleper C."/>
            <person name="Guy L."/>
            <person name="Ettema T.J."/>
        </authorList>
    </citation>
    <scope>NUCLEOTIDE SEQUENCE</scope>
</reference>
<dbReference type="Gene3D" id="3.40.50.300">
    <property type="entry name" value="P-loop containing nucleotide triphosphate hydrolases"/>
    <property type="match status" value="1"/>
</dbReference>
<dbReference type="SUPFAM" id="SSF52540">
    <property type="entry name" value="P-loop containing nucleoside triphosphate hydrolases"/>
    <property type="match status" value="1"/>
</dbReference>
<evidence type="ECO:0000313" key="6">
    <source>
        <dbReference type="EMBL" id="KKK43357.1"/>
    </source>
</evidence>
<dbReference type="InterPro" id="IPR027417">
    <property type="entry name" value="P-loop_NTPase"/>
</dbReference>
<accession>A0A0F8VG82</accession>
<evidence type="ECO:0000256" key="2">
    <source>
        <dbReference type="ARBA" id="ARBA00022801"/>
    </source>
</evidence>